<gene>
    <name evidence="2" type="ORF">DCMF_20845</name>
</gene>
<dbReference type="Proteomes" id="UP000323521">
    <property type="component" value="Chromosome"/>
</dbReference>
<dbReference type="PANTHER" id="PTHR40055:SF1">
    <property type="entry name" value="TRANSCRIPTIONAL REGULATOR YGIV-RELATED"/>
    <property type="match status" value="1"/>
</dbReference>
<organism evidence="2 3">
    <name type="scientific">Formimonas warabiya</name>
    <dbReference type="NCBI Taxonomy" id="1761012"/>
    <lineage>
        <taxon>Bacteria</taxon>
        <taxon>Bacillati</taxon>
        <taxon>Bacillota</taxon>
        <taxon>Clostridia</taxon>
        <taxon>Eubacteriales</taxon>
        <taxon>Peptococcaceae</taxon>
        <taxon>Candidatus Formimonas</taxon>
    </lineage>
</organism>
<dbReference type="Pfam" id="PF06445">
    <property type="entry name" value="GyrI-like"/>
    <property type="match status" value="1"/>
</dbReference>
<dbReference type="SUPFAM" id="SSF55136">
    <property type="entry name" value="Probable bacterial effector-binding domain"/>
    <property type="match status" value="1"/>
</dbReference>
<proteinExistence type="predicted"/>
<dbReference type="AlphaFoldDB" id="A0A3G1KWN2"/>
<name>A0A3G1KWN2_FORW1</name>
<dbReference type="Gene3D" id="3.20.80.10">
    <property type="entry name" value="Regulatory factor, effector binding domain"/>
    <property type="match status" value="1"/>
</dbReference>
<reference evidence="2 3" key="1">
    <citation type="submission" date="2016-10" db="EMBL/GenBank/DDBJ databases">
        <title>Complete Genome Sequence of Peptococcaceae strain DCMF.</title>
        <authorList>
            <person name="Edwards R.J."/>
            <person name="Holland S.I."/>
            <person name="Deshpande N.P."/>
            <person name="Wong Y.K."/>
            <person name="Ertan H."/>
            <person name="Manefield M."/>
            <person name="Russell T.L."/>
            <person name="Lee M.J."/>
        </authorList>
    </citation>
    <scope>NUCLEOTIDE SEQUENCE [LARGE SCALE GENOMIC DNA]</scope>
    <source>
        <strain evidence="2 3">DCMF</strain>
    </source>
</reference>
<dbReference type="InterPro" id="IPR029442">
    <property type="entry name" value="GyrI-like"/>
</dbReference>
<evidence type="ECO:0000313" key="2">
    <source>
        <dbReference type="EMBL" id="ATW26884.1"/>
    </source>
</evidence>
<dbReference type="RefSeq" id="WP_148136212.1">
    <property type="nucleotide sequence ID" value="NZ_CP017634.1"/>
</dbReference>
<dbReference type="InterPro" id="IPR010499">
    <property type="entry name" value="AraC_E-bd"/>
</dbReference>
<sequence length="152" mass="17022">MDFKFELSDQPAQPVLSMRTRTAVGNLPQELGKAYGAIIGYLNELGEKPLDAAFAAYYNMDMADLDVEMGFPVPKALPGRGEIKSSEIPAGKQVSCLYQGPYSQMEPVYNEMMKWINEHGYTPTGTSYEFYYNSPMEVPESELLTKVVFPLK</sequence>
<dbReference type="KEGG" id="fwa:DCMF_20845"/>
<feature type="domain" description="AraC effector-binding" evidence="1">
    <location>
        <begin position="3"/>
        <end position="152"/>
    </location>
</feature>
<dbReference type="EMBL" id="CP017634">
    <property type="protein sequence ID" value="ATW26884.1"/>
    <property type="molecule type" value="Genomic_DNA"/>
</dbReference>
<dbReference type="SMART" id="SM00871">
    <property type="entry name" value="AraC_E_bind"/>
    <property type="match status" value="1"/>
</dbReference>
<evidence type="ECO:0000313" key="3">
    <source>
        <dbReference type="Proteomes" id="UP000323521"/>
    </source>
</evidence>
<dbReference type="PANTHER" id="PTHR40055">
    <property type="entry name" value="TRANSCRIPTIONAL REGULATOR YGIV-RELATED"/>
    <property type="match status" value="1"/>
</dbReference>
<evidence type="ECO:0000259" key="1">
    <source>
        <dbReference type="SMART" id="SM00871"/>
    </source>
</evidence>
<protein>
    <submittedName>
        <fullName evidence="2">AraC family transcriptional regulator</fullName>
    </submittedName>
</protein>
<accession>A0A3G1KWN2</accession>
<dbReference type="OrthoDB" id="9773308at2"/>
<keyword evidence="3" id="KW-1185">Reference proteome</keyword>
<dbReference type="InterPro" id="IPR011256">
    <property type="entry name" value="Reg_factor_effector_dom_sf"/>
</dbReference>
<dbReference type="InterPro" id="IPR050908">
    <property type="entry name" value="SmbC-like"/>
</dbReference>